<keyword evidence="2" id="KW-1185">Reference proteome</keyword>
<proteinExistence type="predicted"/>
<dbReference type="Proteomes" id="UP000317093">
    <property type="component" value="Chromosome"/>
</dbReference>
<dbReference type="AlphaFoldDB" id="A0A518B8U8"/>
<protein>
    <submittedName>
        <fullName evidence="1">Uncharacterized protein</fullName>
    </submittedName>
</protein>
<organism evidence="1 2">
    <name type="scientific">Kolteria novifilia</name>
    <dbReference type="NCBI Taxonomy" id="2527975"/>
    <lineage>
        <taxon>Bacteria</taxon>
        <taxon>Pseudomonadati</taxon>
        <taxon>Planctomycetota</taxon>
        <taxon>Planctomycetia</taxon>
        <taxon>Kolteriales</taxon>
        <taxon>Kolteriaceae</taxon>
        <taxon>Kolteria</taxon>
    </lineage>
</organism>
<dbReference type="OrthoDB" id="284590at2"/>
<dbReference type="EMBL" id="CP036279">
    <property type="protein sequence ID" value="QDU63399.1"/>
    <property type="molecule type" value="Genomic_DNA"/>
</dbReference>
<dbReference type="KEGG" id="knv:Pan216_42780"/>
<sequence>MKLDVTDCQILSLDTGIIDCPITAAQVPVVFMTIRITGRAEPVNLAIRNPHRLAEDLPTVMQRSTVLNGGEFIPEHAEEDQ</sequence>
<evidence type="ECO:0000313" key="2">
    <source>
        <dbReference type="Proteomes" id="UP000317093"/>
    </source>
</evidence>
<name>A0A518B8U8_9BACT</name>
<evidence type="ECO:0000313" key="1">
    <source>
        <dbReference type="EMBL" id="QDU63399.1"/>
    </source>
</evidence>
<accession>A0A518B8U8</accession>
<dbReference type="RefSeq" id="WP_145260840.1">
    <property type="nucleotide sequence ID" value="NZ_CP036279.1"/>
</dbReference>
<reference evidence="1 2" key="1">
    <citation type="submission" date="2019-02" db="EMBL/GenBank/DDBJ databases">
        <title>Deep-cultivation of Planctomycetes and their phenomic and genomic characterization uncovers novel biology.</title>
        <authorList>
            <person name="Wiegand S."/>
            <person name="Jogler M."/>
            <person name="Boedeker C."/>
            <person name="Pinto D."/>
            <person name="Vollmers J."/>
            <person name="Rivas-Marin E."/>
            <person name="Kohn T."/>
            <person name="Peeters S.H."/>
            <person name="Heuer A."/>
            <person name="Rast P."/>
            <person name="Oberbeckmann S."/>
            <person name="Bunk B."/>
            <person name="Jeske O."/>
            <person name="Meyerdierks A."/>
            <person name="Storesund J.E."/>
            <person name="Kallscheuer N."/>
            <person name="Luecker S."/>
            <person name="Lage O.M."/>
            <person name="Pohl T."/>
            <person name="Merkel B.J."/>
            <person name="Hornburger P."/>
            <person name="Mueller R.-W."/>
            <person name="Bruemmer F."/>
            <person name="Labrenz M."/>
            <person name="Spormann A.M."/>
            <person name="Op den Camp H."/>
            <person name="Overmann J."/>
            <person name="Amann R."/>
            <person name="Jetten M.S.M."/>
            <person name="Mascher T."/>
            <person name="Medema M.H."/>
            <person name="Devos D.P."/>
            <person name="Kaster A.-K."/>
            <person name="Ovreas L."/>
            <person name="Rohde M."/>
            <person name="Galperin M.Y."/>
            <person name="Jogler C."/>
        </authorList>
    </citation>
    <scope>NUCLEOTIDE SEQUENCE [LARGE SCALE GENOMIC DNA]</scope>
    <source>
        <strain evidence="1 2">Pan216</strain>
    </source>
</reference>
<gene>
    <name evidence="1" type="ORF">Pan216_42780</name>
</gene>